<dbReference type="Gene3D" id="3.40.50.11960">
    <property type="match status" value="1"/>
</dbReference>
<dbReference type="Proteomes" id="UP000241769">
    <property type="component" value="Unassembled WGS sequence"/>
</dbReference>
<dbReference type="AlphaFoldDB" id="A0A2P6NLS1"/>
<keyword evidence="2" id="KW-1185">Reference proteome</keyword>
<name>A0A2P6NLS1_9EUKA</name>
<proteinExistence type="predicted"/>
<dbReference type="STRING" id="1890364.A0A2P6NLS1"/>
<comment type="caution">
    <text evidence="1">The sequence shown here is derived from an EMBL/GenBank/DDBJ whole genome shotgun (WGS) entry which is preliminary data.</text>
</comment>
<protein>
    <submittedName>
        <fullName evidence="1">Uncharacterized protein</fullName>
    </submittedName>
</protein>
<dbReference type="InterPro" id="IPR019341">
    <property type="entry name" value="Alpha/Gamma-adaptin-bd_p34"/>
</dbReference>
<evidence type="ECO:0000313" key="2">
    <source>
        <dbReference type="Proteomes" id="UP000241769"/>
    </source>
</evidence>
<gene>
    <name evidence="1" type="ORF">PROFUN_07564</name>
</gene>
<dbReference type="OrthoDB" id="1741717at2759"/>
<organism evidence="1 2">
    <name type="scientific">Planoprotostelium fungivorum</name>
    <dbReference type="NCBI Taxonomy" id="1890364"/>
    <lineage>
        <taxon>Eukaryota</taxon>
        <taxon>Amoebozoa</taxon>
        <taxon>Evosea</taxon>
        <taxon>Variosea</taxon>
        <taxon>Cavosteliida</taxon>
        <taxon>Cavosteliaceae</taxon>
        <taxon>Planoprotostelium</taxon>
    </lineage>
</organism>
<dbReference type="PANTHER" id="PTHR14659">
    <property type="entry name" value="ALPHA- AND GAMMA-ADAPTIN-BINDING PROTEIN P34"/>
    <property type="match status" value="1"/>
</dbReference>
<dbReference type="EMBL" id="MDYQ01000054">
    <property type="protein sequence ID" value="PRP84910.1"/>
    <property type="molecule type" value="Genomic_DNA"/>
</dbReference>
<dbReference type="Pfam" id="PF10199">
    <property type="entry name" value="Adaptin_binding"/>
    <property type="match status" value="1"/>
</dbReference>
<evidence type="ECO:0000313" key="1">
    <source>
        <dbReference type="EMBL" id="PRP84910.1"/>
    </source>
</evidence>
<sequence length="298" mass="33425">MTVSDVESNHSGEEDTQPLVLFIALLNRDPGTQTEHSWHIDNRYYSVDLIIQVIGPQDKTRGEELSNACGAIVLFFDGSEASFDRDVKPWGEYFERVEPSVGICIACKTTDQAPTGTEDLYSRFNSWSIDHGIEFVPSYLFDQEEEEEETLGVERIGLDRVVEALQSNTWPGMEYKTQSRPTASRLTETYSTQDTDIAAAITAAVDGVQTPATLTTSTEVDREAHLRMDDLLVAMEEPSEGSDSHEMKQLEAFERALRQLDQVRNRAQGLPDRERRELAAKVALSFLSEMGDSSEEDM</sequence>
<accession>A0A2P6NLS1</accession>
<dbReference type="InParanoid" id="A0A2P6NLS1"/>
<reference evidence="1 2" key="1">
    <citation type="journal article" date="2018" name="Genome Biol. Evol.">
        <title>Multiple Roots of Fruiting Body Formation in Amoebozoa.</title>
        <authorList>
            <person name="Hillmann F."/>
            <person name="Forbes G."/>
            <person name="Novohradska S."/>
            <person name="Ferling I."/>
            <person name="Riege K."/>
            <person name="Groth M."/>
            <person name="Westermann M."/>
            <person name="Marz M."/>
            <person name="Spaller T."/>
            <person name="Winckler T."/>
            <person name="Schaap P."/>
            <person name="Glockner G."/>
        </authorList>
    </citation>
    <scope>NUCLEOTIDE SEQUENCE [LARGE SCALE GENOMIC DNA]</scope>
    <source>
        <strain evidence="1 2">Jena</strain>
    </source>
</reference>
<dbReference type="PANTHER" id="PTHR14659:SF1">
    <property type="entry name" value="ALPHA- AND GAMMA-ADAPTIN-BINDING PROTEIN P34"/>
    <property type="match status" value="1"/>
</dbReference>